<name>A0A0K0ET92_STRER</name>
<proteinExistence type="predicted"/>
<evidence type="ECO:0000313" key="1">
    <source>
        <dbReference type="Proteomes" id="UP000035681"/>
    </source>
</evidence>
<dbReference type="AlphaFoldDB" id="A0A0K0ET92"/>
<evidence type="ECO:0000313" key="2">
    <source>
        <dbReference type="WBParaSite" id="SSTP_0001266900.1"/>
    </source>
</evidence>
<dbReference type="Proteomes" id="UP000035681">
    <property type="component" value="Unplaced"/>
</dbReference>
<sequence length="723" mass="84351">MENYTYQLPDNKHQFLNMESNFPIQKSRFSFGERNPNKPDCMFKSELLEKSNEIKEEFQECQMTQNTTIDLFEGEQNSDSYFKFPSYISYCDQGSNNENCNNESEPSSINISPSQIVVNECGQQKRSINVTSIRARKDIMTIDELQECLEKKLEEKVLCKVPVKLIDRTHVKCNICDSIISLNKKFEIVHVVRHFLAWHKTDHICTRTWPGLRRFYNKDSNIFNNSFEGIQTFSETSISFISKRCNKTTDMKINSKRNNRLPYGLNSKESFFNIKCELCGEIMEHRNVFTHFQSFHSKFITIPECNLCVQEVIINAELKLLYKLDFQLSIIDEGNFISLKTGEVFNGIDGLYKKFNCMNYNISSKINNNTSNVKKISNKFKVKCLNNSTNLGGTLRPKRIFVHPKYRQAVPENSLFVEEVETNCWRCKLCGSNIVGAVISSAAIKHFRKSHFEDGLYFDTKTMKNKYNPKSLFYQFCMELCDARLSKCSKGLVKMIDEKTVVCNCCDRYIMTLHKEFNICRGIRHLKLKHPDLMPEYNGVSFQEENSHCDYEGNENTLVKEEHVVPPDNECHTLVNSGYLNYFQPLLNVENSITGFYNPKYDNTIQNDQVYDNLTLPVFLLDSSSKNGHSKELDKENYNEYLSYTTLPSQEVVPMMEIAIENGYEDFYTKIPYERYNIPLEKVDTILKIYDIDGTECYILMTEEDNFDHETASKIFYKNYLKI</sequence>
<accession>A0A0K0ET92</accession>
<organism evidence="2">
    <name type="scientific">Strongyloides stercoralis</name>
    <name type="common">Threadworm</name>
    <dbReference type="NCBI Taxonomy" id="6248"/>
    <lineage>
        <taxon>Eukaryota</taxon>
        <taxon>Metazoa</taxon>
        <taxon>Ecdysozoa</taxon>
        <taxon>Nematoda</taxon>
        <taxon>Chromadorea</taxon>
        <taxon>Rhabditida</taxon>
        <taxon>Tylenchina</taxon>
        <taxon>Panagrolaimomorpha</taxon>
        <taxon>Strongyloidoidea</taxon>
        <taxon>Strongyloididae</taxon>
        <taxon>Strongyloides</taxon>
    </lineage>
</organism>
<dbReference type="WBParaSite" id="SSTP_0001266900.1">
    <property type="protein sequence ID" value="SSTP_0001266900.1"/>
    <property type="gene ID" value="SSTP_0001266900"/>
</dbReference>
<protein>
    <submittedName>
        <fullName evidence="2 3">C2H2-type domain-containing protein</fullName>
    </submittedName>
</protein>
<dbReference type="STRING" id="6248.A0A0K0ET92"/>
<keyword evidence="1" id="KW-1185">Reference proteome</keyword>
<evidence type="ECO:0000313" key="3">
    <source>
        <dbReference type="WBParaSite" id="TCONS_00000336.p1"/>
    </source>
</evidence>
<reference evidence="2" key="1">
    <citation type="submission" date="2015-08" db="UniProtKB">
        <authorList>
            <consortium name="WormBaseParasite"/>
        </authorList>
    </citation>
    <scope>IDENTIFICATION</scope>
</reference>
<dbReference type="WBParaSite" id="TCONS_00000336.p1">
    <property type="protein sequence ID" value="TCONS_00000336.p1"/>
    <property type="gene ID" value="XLOC_000346"/>
</dbReference>